<evidence type="ECO:0000259" key="3">
    <source>
        <dbReference type="PROSITE" id="PS50893"/>
    </source>
</evidence>
<comment type="caution">
    <text evidence="4">The sequence shown here is derived from an EMBL/GenBank/DDBJ whole genome shotgun (WGS) entry which is preliminary data.</text>
</comment>
<evidence type="ECO:0000256" key="2">
    <source>
        <dbReference type="ARBA" id="ARBA00022840"/>
    </source>
</evidence>
<sequence length="265" mass="28760">MRIDVENLSWGVPGKTIVRDVTLTVSPGETVGLIGPNGSGKSSLLRCVAGLRTPTAGLVRYDGVEIASWPARERARKIAFVEQTADTDSDLRVSEVAMLGRTAHRSRWRGPDATDHAIVEEALERLDLVGLADRPWKQLSGGERQRTHLARALAQRTSGLLLDEPTNHLDVRHQLELMELAARTPQTVVVALHDLALAARYCDRLVLMHGGTVVADGAAADVLTAPLLREVFDVEAEIGRDDLGHLAVGYRAPVQREGGFRVHSG</sequence>
<keyword evidence="2 4" id="KW-0067">ATP-binding</keyword>
<dbReference type="Proteomes" id="UP000597656">
    <property type="component" value="Unassembled WGS sequence"/>
</dbReference>
<dbReference type="PANTHER" id="PTHR42794">
    <property type="entry name" value="HEMIN IMPORT ATP-BINDING PROTEIN HMUV"/>
    <property type="match status" value="1"/>
</dbReference>
<reference evidence="5" key="1">
    <citation type="journal article" date="2019" name="Int. J. Syst. Evol. Microbiol.">
        <title>The Global Catalogue of Microorganisms (GCM) 10K type strain sequencing project: providing services to taxonomists for standard genome sequencing and annotation.</title>
        <authorList>
            <consortium name="The Broad Institute Genomics Platform"/>
            <consortium name="The Broad Institute Genome Sequencing Center for Infectious Disease"/>
            <person name="Wu L."/>
            <person name="Ma J."/>
        </authorList>
    </citation>
    <scope>NUCLEOTIDE SEQUENCE [LARGE SCALE GENOMIC DNA]</scope>
    <source>
        <strain evidence="5">CGMCC 4.7319</strain>
    </source>
</reference>
<keyword evidence="1" id="KW-0547">Nucleotide-binding</keyword>
<proteinExistence type="predicted"/>
<evidence type="ECO:0000256" key="1">
    <source>
        <dbReference type="ARBA" id="ARBA00022741"/>
    </source>
</evidence>
<dbReference type="InterPro" id="IPR003439">
    <property type="entry name" value="ABC_transporter-like_ATP-bd"/>
</dbReference>
<dbReference type="InterPro" id="IPR003593">
    <property type="entry name" value="AAA+_ATPase"/>
</dbReference>
<dbReference type="InterPro" id="IPR027417">
    <property type="entry name" value="P-loop_NTPase"/>
</dbReference>
<dbReference type="GO" id="GO:0005524">
    <property type="term" value="F:ATP binding"/>
    <property type="evidence" value="ECO:0007669"/>
    <property type="project" value="UniProtKB-KW"/>
</dbReference>
<dbReference type="Pfam" id="PF00005">
    <property type="entry name" value="ABC_tran"/>
    <property type="match status" value="1"/>
</dbReference>
<protein>
    <submittedName>
        <fullName evidence="4">ATP-binding protein</fullName>
    </submittedName>
</protein>
<dbReference type="RefSeq" id="WP_189154604.1">
    <property type="nucleotide sequence ID" value="NZ_BMNC01000003.1"/>
</dbReference>
<dbReference type="PANTHER" id="PTHR42794:SF2">
    <property type="entry name" value="ABC TRANSPORTER ATP-BINDING PROTEIN"/>
    <property type="match status" value="1"/>
</dbReference>
<feature type="domain" description="ABC transporter" evidence="3">
    <location>
        <begin position="3"/>
        <end position="235"/>
    </location>
</feature>
<dbReference type="SMART" id="SM00382">
    <property type="entry name" value="AAA"/>
    <property type="match status" value="1"/>
</dbReference>
<dbReference type="CDD" id="cd03214">
    <property type="entry name" value="ABC_Iron-Siderophores_B12_Hemin"/>
    <property type="match status" value="1"/>
</dbReference>
<evidence type="ECO:0000313" key="4">
    <source>
        <dbReference type="EMBL" id="GGM85656.1"/>
    </source>
</evidence>
<dbReference type="SUPFAM" id="SSF52540">
    <property type="entry name" value="P-loop containing nucleoside triphosphate hydrolases"/>
    <property type="match status" value="1"/>
</dbReference>
<evidence type="ECO:0000313" key="5">
    <source>
        <dbReference type="Proteomes" id="UP000597656"/>
    </source>
</evidence>
<organism evidence="4 5">
    <name type="scientific">Lentzea pudingi</name>
    <dbReference type="NCBI Taxonomy" id="1789439"/>
    <lineage>
        <taxon>Bacteria</taxon>
        <taxon>Bacillati</taxon>
        <taxon>Actinomycetota</taxon>
        <taxon>Actinomycetes</taxon>
        <taxon>Pseudonocardiales</taxon>
        <taxon>Pseudonocardiaceae</taxon>
        <taxon>Lentzea</taxon>
    </lineage>
</organism>
<name>A0ABQ2HNK4_9PSEU</name>
<keyword evidence="5" id="KW-1185">Reference proteome</keyword>
<gene>
    <name evidence="4" type="ORF">GCM10011609_22260</name>
</gene>
<dbReference type="PROSITE" id="PS50893">
    <property type="entry name" value="ABC_TRANSPORTER_2"/>
    <property type="match status" value="1"/>
</dbReference>
<accession>A0ABQ2HNK4</accession>
<dbReference type="EMBL" id="BMNC01000003">
    <property type="protein sequence ID" value="GGM85656.1"/>
    <property type="molecule type" value="Genomic_DNA"/>
</dbReference>
<dbReference type="Gene3D" id="3.40.50.300">
    <property type="entry name" value="P-loop containing nucleotide triphosphate hydrolases"/>
    <property type="match status" value="1"/>
</dbReference>